<protein>
    <submittedName>
        <fullName evidence="1">Uncharacterized protein</fullName>
    </submittedName>
</protein>
<evidence type="ECO:0000313" key="2">
    <source>
        <dbReference type="Proteomes" id="UP000318413"/>
    </source>
</evidence>
<reference evidence="1 2" key="1">
    <citation type="journal article" date="2019" name="Environ. Microbiol.">
        <title>Species interactions and distinct microbial communities in high Arctic permafrost affected cryosols are associated with the CH4 and CO2 gas fluxes.</title>
        <authorList>
            <person name="Altshuler I."/>
            <person name="Hamel J."/>
            <person name="Turney S."/>
            <person name="Magnuson E."/>
            <person name="Levesque R."/>
            <person name="Greer C."/>
            <person name="Whyte L.G."/>
        </authorList>
    </citation>
    <scope>NUCLEOTIDE SEQUENCE [LARGE SCALE GENOMIC DNA]</scope>
    <source>
        <strain evidence="1 2">S5.1</strain>
    </source>
</reference>
<dbReference type="EMBL" id="RCZK01000031">
    <property type="protein sequence ID" value="TPG04542.1"/>
    <property type="molecule type" value="Genomic_DNA"/>
</dbReference>
<keyword evidence="2" id="KW-1185">Reference proteome</keyword>
<gene>
    <name evidence="1" type="ORF">EAH84_15395</name>
</gene>
<name>A0A502BVP2_9SPHN</name>
<evidence type="ECO:0000313" key="1">
    <source>
        <dbReference type="EMBL" id="TPG04542.1"/>
    </source>
</evidence>
<dbReference type="AlphaFoldDB" id="A0A502BVP2"/>
<sequence>MKSSAGLGYAANLDALVSYLTKGAEPAPAAAALVHRALEPGGCIVGKRCSTTNNVGRAAWASGNDGSPQAVRLEHLA</sequence>
<proteinExistence type="predicted"/>
<comment type="caution">
    <text evidence="1">The sequence shown here is derived from an EMBL/GenBank/DDBJ whole genome shotgun (WGS) entry which is preliminary data.</text>
</comment>
<organism evidence="1 2">
    <name type="scientific">Sphingomonas oligophenolica</name>
    <dbReference type="NCBI Taxonomy" id="301154"/>
    <lineage>
        <taxon>Bacteria</taxon>
        <taxon>Pseudomonadati</taxon>
        <taxon>Pseudomonadota</taxon>
        <taxon>Alphaproteobacteria</taxon>
        <taxon>Sphingomonadales</taxon>
        <taxon>Sphingomonadaceae</taxon>
        <taxon>Sphingomonas</taxon>
    </lineage>
</organism>
<dbReference type="Proteomes" id="UP000318413">
    <property type="component" value="Unassembled WGS sequence"/>
</dbReference>
<accession>A0A502BVP2</accession>